<evidence type="ECO:0000313" key="2">
    <source>
        <dbReference type="EMBL" id="KAF2824462.1"/>
    </source>
</evidence>
<organism evidence="2 3">
    <name type="scientific">Ophiobolus disseminans</name>
    <dbReference type="NCBI Taxonomy" id="1469910"/>
    <lineage>
        <taxon>Eukaryota</taxon>
        <taxon>Fungi</taxon>
        <taxon>Dikarya</taxon>
        <taxon>Ascomycota</taxon>
        <taxon>Pezizomycotina</taxon>
        <taxon>Dothideomycetes</taxon>
        <taxon>Pleosporomycetidae</taxon>
        <taxon>Pleosporales</taxon>
        <taxon>Pleosporineae</taxon>
        <taxon>Phaeosphaeriaceae</taxon>
        <taxon>Ophiobolus</taxon>
    </lineage>
</organism>
<feature type="compositionally biased region" description="Polar residues" evidence="1">
    <location>
        <begin position="27"/>
        <end position="38"/>
    </location>
</feature>
<evidence type="ECO:0000256" key="1">
    <source>
        <dbReference type="SAM" id="MobiDB-lite"/>
    </source>
</evidence>
<feature type="region of interest" description="Disordered" evidence="1">
    <location>
        <begin position="1"/>
        <end position="109"/>
    </location>
</feature>
<proteinExistence type="predicted"/>
<dbReference type="EMBL" id="MU006230">
    <property type="protein sequence ID" value="KAF2824462.1"/>
    <property type="molecule type" value="Genomic_DNA"/>
</dbReference>
<dbReference type="AlphaFoldDB" id="A0A6A6ZTT6"/>
<keyword evidence="3" id="KW-1185">Reference proteome</keyword>
<evidence type="ECO:0000313" key="3">
    <source>
        <dbReference type="Proteomes" id="UP000799424"/>
    </source>
</evidence>
<sequence>MTKMDSLAIPKKQVRAASQKPAPVATSKVSAARTTRATSQQKPAPAQPSPQRTTTLGSTRHQGFILSYHNKSLNSARQPQDDRLAYHQEALSRNSPTTPPVRHFSTCPR</sequence>
<feature type="compositionally biased region" description="Polar residues" evidence="1">
    <location>
        <begin position="52"/>
        <end position="61"/>
    </location>
</feature>
<protein>
    <submittedName>
        <fullName evidence="2">Uncharacterized protein</fullName>
    </submittedName>
</protein>
<name>A0A6A6ZTT6_9PLEO</name>
<reference evidence="2" key="1">
    <citation type="journal article" date="2020" name="Stud. Mycol.">
        <title>101 Dothideomycetes genomes: a test case for predicting lifestyles and emergence of pathogens.</title>
        <authorList>
            <person name="Haridas S."/>
            <person name="Albert R."/>
            <person name="Binder M."/>
            <person name="Bloem J."/>
            <person name="Labutti K."/>
            <person name="Salamov A."/>
            <person name="Andreopoulos B."/>
            <person name="Baker S."/>
            <person name="Barry K."/>
            <person name="Bills G."/>
            <person name="Bluhm B."/>
            <person name="Cannon C."/>
            <person name="Castanera R."/>
            <person name="Culley D."/>
            <person name="Daum C."/>
            <person name="Ezra D."/>
            <person name="Gonzalez J."/>
            <person name="Henrissat B."/>
            <person name="Kuo A."/>
            <person name="Liang C."/>
            <person name="Lipzen A."/>
            <person name="Lutzoni F."/>
            <person name="Magnuson J."/>
            <person name="Mondo S."/>
            <person name="Nolan M."/>
            <person name="Ohm R."/>
            <person name="Pangilinan J."/>
            <person name="Park H.-J."/>
            <person name="Ramirez L."/>
            <person name="Alfaro M."/>
            <person name="Sun H."/>
            <person name="Tritt A."/>
            <person name="Yoshinaga Y."/>
            <person name="Zwiers L.-H."/>
            <person name="Turgeon B."/>
            <person name="Goodwin S."/>
            <person name="Spatafora J."/>
            <person name="Crous P."/>
            <person name="Grigoriev I."/>
        </authorList>
    </citation>
    <scope>NUCLEOTIDE SEQUENCE</scope>
    <source>
        <strain evidence="2">CBS 113818</strain>
    </source>
</reference>
<gene>
    <name evidence="2" type="ORF">CC86DRAFT_371789</name>
</gene>
<accession>A0A6A6ZTT6</accession>
<feature type="compositionally biased region" description="Polar residues" evidence="1">
    <location>
        <begin position="69"/>
        <end position="78"/>
    </location>
</feature>
<dbReference type="Proteomes" id="UP000799424">
    <property type="component" value="Unassembled WGS sequence"/>
</dbReference>